<evidence type="ECO:0000256" key="1">
    <source>
        <dbReference type="SAM" id="MobiDB-lite"/>
    </source>
</evidence>
<evidence type="ECO:0000313" key="5">
    <source>
        <dbReference type="Proteomes" id="UP000199343"/>
    </source>
</evidence>
<organism evidence="3 5">
    <name type="scientific">Micromonospora peucetia</name>
    <dbReference type="NCBI Taxonomy" id="47871"/>
    <lineage>
        <taxon>Bacteria</taxon>
        <taxon>Bacillati</taxon>
        <taxon>Actinomycetota</taxon>
        <taxon>Actinomycetes</taxon>
        <taxon>Micromonosporales</taxon>
        <taxon>Micromonosporaceae</taxon>
        <taxon>Micromonospora</taxon>
    </lineage>
</organism>
<feature type="region of interest" description="Disordered" evidence="1">
    <location>
        <begin position="252"/>
        <end position="274"/>
    </location>
</feature>
<evidence type="ECO:0000313" key="6">
    <source>
        <dbReference type="Proteomes" id="UP001334804"/>
    </source>
</evidence>
<dbReference type="EMBL" id="CP109071">
    <property type="protein sequence ID" value="WSA34817.1"/>
    <property type="molecule type" value="Genomic_DNA"/>
</dbReference>
<dbReference type="RefSeq" id="WP_091624928.1">
    <property type="nucleotide sequence ID" value="NZ_CP109071.1"/>
</dbReference>
<evidence type="ECO:0000313" key="3">
    <source>
        <dbReference type="EMBL" id="SCL57459.1"/>
    </source>
</evidence>
<keyword evidence="2" id="KW-0812">Transmembrane</keyword>
<dbReference type="STRING" id="47871.GA0070608_1827"/>
<feature type="transmembrane region" description="Helical" evidence="2">
    <location>
        <begin position="21"/>
        <end position="43"/>
    </location>
</feature>
<keyword evidence="2" id="KW-1133">Transmembrane helix</keyword>
<dbReference type="OrthoDB" id="3385532at2"/>
<name>A0A1C6UUG4_9ACTN</name>
<dbReference type="EMBL" id="FMIC01000002">
    <property type="protein sequence ID" value="SCL57459.1"/>
    <property type="molecule type" value="Genomic_DNA"/>
</dbReference>
<feature type="compositionally biased region" description="Low complexity" evidence="1">
    <location>
        <begin position="265"/>
        <end position="274"/>
    </location>
</feature>
<gene>
    <name evidence="3" type="ORF">GA0070608_1827</name>
    <name evidence="4" type="ORF">OIE14_12610</name>
</gene>
<evidence type="ECO:0000256" key="2">
    <source>
        <dbReference type="SAM" id="Phobius"/>
    </source>
</evidence>
<dbReference type="Proteomes" id="UP001334804">
    <property type="component" value="Chromosome"/>
</dbReference>
<reference evidence="5" key="2">
    <citation type="submission" date="2016-06" db="EMBL/GenBank/DDBJ databases">
        <authorList>
            <person name="Varghese N."/>
            <person name="Submissions Spin"/>
        </authorList>
    </citation>
    <scope>NUCLEOTIDE SEQUENCE [LARGE SCALE GENOMIC DNA]</scope>
    <source>
        <strain evidence="5">DSM 43363</strain>
    </source>
</reference>
<accession>A0A1C6UUG4</accession>
<reference evidence="3" key="1">
    <citation type="submission" date="2016-06" db="EMBL/GenBank/DDBJ databases">
        <authorList>
            <person name="Kjaerup R.B."/>
            <person name="Dalgaard T.S."/>
            <person name="Juul-Madsen H.R."/>
        </authorList>
    </citation>
    <scope>NUCLEOTIDE SEQUENCE [LARGE SCALE GENOMIC DNA]</scope>
    <source>
        <strain evidence="3">DSM 43363</strain>
    </source>
</reference>
<feature type="transmembrane region" description="Helical" evidence="2">
    <location>
        <begin position="69"/>
        <end position="93"/>
    </location>
</feature>
<feature type="transmembrane region" description="Helical" evidence="2">
    <location>
        <begin position="105"/>
        <end position="133"/>
    </location>
</feature>
<keyword evidence="6" id="KW-1185">Reference proteome</keyword>
<protein>
    <submittedName>
        <fullName evidence="3">Uncharacterized protein</fullName>
    </submittedName>
</protein>
<keyword evidence="2" id="KW-0472">Membrane</keyword>
<evidence type="ECO:0000313" key="4">
    <source>
        <dbReference type="EMBL" id="WSA34817.1"/>
    </source>
</evidence>
<proteinExistence type="predicted"/>
<dbReference type="Proteomes" id="UP000199343">
    <property type="component" value="Unassembled WGS sequence"/>
</dbReference>
<feature type="transmembrane region" description="Helical" evidence="2">
    <location>
        <begin position="179"/>
        <end position="204"/>
    </location>
</feature>
<sequence length="274" mass="28881">MTPPADAPVRPPRPVTVTIAFWLQLVAVLALLALVALLVTQAIQWDGQIDRAVRAVPDADPDEVRGERWINVTMTVVVGLPTLLLALWLAATAVPVRRGGNTARIMVFVAGGLQLAVCLCQGLFGALVFPLFFVLGFEEGPYVEGEYPDGDSAAPEADIWAESKFSEALYAGPDTFDAVLFPLAGVGVLTVLLLTFAVVLLLALPPANRWFVPRTESLAVPPTAYPVFPVAYAPSLTPGGYRVAPPGYLICPDPAAHQPPPPGPGTSETGPAEG</sequence>
<dbReference type="AlphaFoldDB" id="A0A1C6UUG4"/>
<reference evidence="4 6" key="3">
    <citation type="submission" date="2022-10" db="EMBL/GenBank/DDBJ databases">
        <title>The complete genomes of actinobacterial strains from the NBC collection.</title>
        <authorList>
            <person name="Joergensen T.S."/>
            <person name="Alvarez Arevalo M."/>
            <person name="Sterndorff E.B."/>
            <person name="Faurdal D."/>
            <person name="Vuksanovic O."/>
            <person name="Mourched A.-S."/>
            <person name="Charusanti P."/>
            <person name="Shaw S."/>
            <person name="Blin K."/>
            <person name="Weber T."/>
        </authorList>
    </citation>
    <scope>NUCLEOTIDE SEQUENCE [LARGE SCALE GENOMIC DNA]</scope>
    <source>
        <strain evidence="4 6">NBC 01809</strain>
    </source>
</reference>